<dbReference type="EMBL" id="JACHMH010000001">
    <property type="protein sequence ID" value="MBB4677604.1"/>
    <property type="molecule type" value="Genomic_DNA"/>
</dbReference>
<proteinExistence type="predicted"/>
<dbReference type="AlphaFoldDB" id="A0A7W7FW70"/>
<dbReference type="Pfam" id="PF08044">
    <property type="entry name" value="DUF1707"/>
    <property type="match status" value="1"/>
</dbReference>
<accession>A0A7W7FW70</accession>
<feature type="domain" description="DUF1707" evidence="1">
    <location>
        <begin position="10"/>
        <end position="61"/>
    </location>
</feature>
<name>A0A7W7FW70_9PSEU</name>
<sequence>MAVEDHRPVLRITDQEREVAVARLNTAVADGRLTWPEHNERLARAYAARTSAELLPVLADLGAPEVPAQRVVAVGSKIQRAMEPGRVEVKAVFGAVILDLSGLSGDTEVEVVATAFCGKVIITVPHNATVLDEGSAVLGKRALPGAIQAPGPRVRITGRSTLSKLAVLRG</sequence>
<organism evidence="2 3">
    <name type="scientific">Crossiella cryophila</name>
    <dbReference type="NCBI Taxonomy" id="43355"/>
    <lineage>
        <taxon>Bacteria</taxon>
        <taxon>Bacillati</taxon>
        <taxon>Actinomycetota</taxon>
        <taxon>Actinomycetes</taxon>
        <taxon>Pseudonocardiales</taxon>
        <taxon>Pseudonocardiaceae</taxon>
        <taxon>Crossiella</taxon>
    </lineage>
</organism>
<reference evidence="2 3" key="1">
    <citation type="submission" date="2020-08" db="EMBL/GenBank/DDBJ databases">
        <title>Sequencing the genomes of 1000 actinobacteria strains.</title>
        <authorList>
            <person name="Klenk H.-P."/>
        </authorList>
    </citation>
    <scope>NUCLEOTIDE SEQUENCE [LARGE SCALE GENOMIC DNA]</scope>
    <source>
        <strain evidence="2 3">DSM 44230</strain>
    </source>
</reference>
<dbReference type="PANTHER" id="PTHR40763:SF4">
    <property type="entry name" value="DUF1707 DOMAIN-CONTAINING PROTEIN"/>
    <property type="match status" value="1"/>
</dbReference>
<evidence type="ECO:0000313" key="3">
    <source>
        <dbReference type="Proteomes" id="UP000533598"/>
    </source>
</evidence>
<dbReference type="RefSeq" id="WP_185003528.1">
    <property type="nucleotide sequence ID" value="NZ_BAAAUI010000023.1"/>
</dbReference>
<evidence type="ECO:0000259" key="1">
    <source>
        <dbReference type="Pfam" id="PF08044"/>
    </source>
</evidence>
<keyword evidence="3" id="KW-1185">Reference proteome</keyword>
<dbReference type="Proteomes" id="UP000533598">
    <property type="component" value="Unassembled WGS sequence"/>
</dbReference>
<protein>
    <recommendedName>
        <fullName evidence="1">DUF1707 domain-containing protein</fullName>
    </recommendedName>
</protein>
<evidence type="ECO:0000313" key="2">
    <source>
        <dbReference type="EMBL" id="MBB4677604.1"/>
    </source>
</evidence>
<dbReference type="PANTHER" id="PTHR40763">
    <property type="entry name" value="MEMBRANE PROTEIN-RELATED"/>
    <property type="match status" value="1"/>
</dbReference>
<dbReference type="InterPro" id="IPR012551">
    <property type="entry name" value="DUF1707_SHOCT-like"/>
</dbReference>
<comment type="caution">
    <text evidence="2">The sequence shown here is derived from an EMBL/GenBank/DDBJ whole genome shotgun (WGS) entry which is preliminary data.</text>
</comment>
<gene>
    <name evidence="2" type="ORF">HNR67_003722</name>
</gene>